<evidence type="ECO:0008006" key="4">
    <source>
        <dbReference type="Google" id="ProtNLM"/>
    </source>
</evidence>
<organism evidence="2 3">
    <name type="scientific">Glarea lozoyensis (strain ATCC 74030 / MF5533)</name>
    <dbReference type="NCBI Taxonomy" id="1104152"/>
    <lineage>
        <taxon>Eukaryota</taxon>
        <taxon>Fungi</taxon>
        <taxon>Dikarya</taxon>
        <taxon>Ascomycota</taxon>
        <taxon>Pezizomycotina</taxon>
        <taxon>Leotiomycetes</taxon>
        <taxon>Helotiales</taxon>
        <taxon>Helotiaceae</taxon>
        <taxon>Glarea</taxon>
    </lineage>
</organism>
<keyword evidence="3" id="KW-1185">Reference proteome</keyword>
<dbReference type="InParanoid" id="H0ET97"/>
<feature type="compositionally biased region" description="Low complexity" evidence="1">
    <location>
        <begin position="351"/>
        <end position="374"/>
    </location>
</feature>
<feature type="compositionally biased region" description="Basic residues" evidence="1">
    <location>
        <begin position="375"/>
        <end position="387"/>
    </location>
</feature>
<feature type="region of interest" description="Disordered" evidence="1">
    <location>
        <begin position="337"/>
        <end position="419"/>
    </location>
</feature>
<evidence type="ECO:0000313" key="2">
    <source>
        <dbReference type="EMBL" id="EHK98192.1"/>
    </source>
</evidence>
<comment type="caution">
    <text evidence="2">The sequence shown here is derived from an EMBL/GenBank/DDBJ whole genome shotgun (WGS) entry which is preliminary data.</text>
</comment>
<dbReference type="AlphaFoldDB" id="H0ET97"/>
<proteinExistence type="predicted"/>
<evidence type="ECO:0000313" key="3">
    <source>
        <dbReference type="Proteomes" id="UP000005446"/>
    </source>
</evidence>
<reference evidence="2 3" key="1">
    <citation type="journal article" date="2012" name="Eukaryot. Cell">
        <title>Genome sequence of the fungus Glarea lozoyensis: the first genome sequence of a species from the Helotiaceae family.</title>
        <authorList>
            <person name="Youssar L."/>
            <person name="Gruening B.A."/>
            <person name="Erxleben A."/>
            <person name="Guenther S."/>
            <person name="Huettel W."/>
        </authorList>
    </citation>
    <scope>NUCLEOTIDE SEQUENCE [LARGE SCALE GENOMIC DNA]</scope>
    <source>
        <strain evidence="3">ATCC 74030 / MF5533</strain>
    </source>
</reference>
<feature type="compositionally biased region" description="Low complexity" evidence="1">
    <location>
        <begin position="393"/>
        <end position="405"/>
    </location>
</feature>
<evidence type="ECO:0000256" key="1">
    <source>
        <dbReference type="SAM" id="MobiDB-lite"/>
    </source>
</evidence>
<dbReference type="OrthoDB" id="5331193at2759"/>
<dbReference type="HOGENOM" id="CLU_602766_0_0_1"/>
<gene>
    <name evidence="2" type="ORF">M7I_5956</name>
</gene>
<dbReference type="EMBL" id="AGUE01000161">
    <property type="protein sequence ID" value="EHK98192.1"/>
    <property type="molecule type" value="Genomic_DNA"/>
</dbReference>
<name>H0ET97_GLAL7</name>
<protein>
    <recommendedName>
        <fullName evidence="4">JmjC domain-containing protein</fullName>
    </recommendedName>
</protein>
<dbReference type="Proteomes" id="UP000005446">
    <property type="component" value="Unassembled WGS sequence"/>
</dbReference>
<accession>H0ET97</accession>
<sequence>MAQVVNLVGEDAEQNPNIIDDLLKTLDGFDRGTINTLSQMDLSPLSAIPGETTRLWTETSTTTPCLFPSSDCWTAKPPSTTQLILSTLDFLADPNRQENPQNIEFNVFHRGEAASPDLERRLAITQLLEPDRANPVHFIGFKIRELPDEFLKCPLALSEHVEPYEKSGHQLILTPKYTLSDFHIANNLDLIAREEGRKAKIRRIGKKLEGGVIFETTSEHAVYLPVGCIHAVFTTTGGFLNAMDFTTPDSVGTVELCLDEGLDSQNAEVAVKAWVEATERVLDYAEDDRKLVTEWKENCMVFWNHFLEKYQTQKLACPCGKSKKGEFVEHFREKHLWAPSREKSPRRSKSKTPGASKRSGSGSSKASGSGSSKASKAKKPKAGKKGPPKPEAEANAPAAEAQGAEVQEEDGPVEVAAPAQVAVREGLRSERKRGQDEETCGKIVMDEAFCGGAA</sequence>